<keyword evidence="2" id="KW-1185">Reference proteome</keyword>
<evidence type="ECO:0000313" key="1">
    <source>
        <dbReference type="EMBL" id="CAC5395407.1"/>
    </source>
</evidence>
<dbReference type="Proteomes" id="UP000507470">
    <property type="component" value="Unassembled WGS sequence"/>
</dbReference>
<reference evidence="1 2" key="1">
    <citation type="submission" date="2020-06" db="EMBL/GenBank/DDBJ databases">
        <authorList>
            <person name="Li R."/>
            <person name="Bekaert M."/>
        </authorList>
    </citation>
    <scope>NUCLEOTIDE SEQUENCE [LARGE SCALE GENOMIC DNA]</scope>
    <source>
        <strain evidence="2">wild</strain>
    </source>
</reference>
<dbReference type="EMBL" id="CACVKT020005505">
    <property type="protein sequence ID" value="CAC5395407.1"/>
    <property type="molecule type" value="Genomic_DNA"/>
</dbReference>
<name>A0A6J8CJW9_MYTCO</name>
<dbReference type="AlphaFoldDB" id="A0A6J8CJW9"/>
<organism evidence="1 2">
    <name type="scientific">Mytilus coruscus</name>
    <name type="common">Sea mussel</name>
    <dbReference type="NCBI Taxonomy" id="42192"/>
    <lineage>
        <taxon>Eukaryota</taxon>
        <taxon>Metazoa</taxon>
        <taxon>Spiralia</taxon>
        <taxon>Lophotrochozoa</taxon>
        <taxon>Mollusca</taxon>
        <taxon>Bivalvia</taxon>
        <taxon>Autobranchia</taxon>
        <taxon>Pteriomorphia</taxon>
        <taxon>Mytilida</taxon>
        <taxon>Mytiloidea</taxon>
        <taxon>Mytilidae</taxon>
        <taxon>Mytilinae</taxon>
        <taxon>Mytilus</taxon>
    </lineage>
</organism>
<accession>A0A6J8CJW9</accession>
<sequence length="330" mass="37970">MNKDNCIFSRQLAGKTQLKHSNNPKEIIELDKRQDQSDAVKGTRYVEVRWIHKLHHRTKQVRSKTGGGTRTVCMRKDATRKEIMEEARQLFFPDGESKKGKLEDLNYDMWDFSERKLKSDITIQKMYEETKMPMLRFYLATWDKNKDEDAVVHTPNKNQDNVINANLSEDEDTTVAPKLPLLDLDVLEVDTCTNIVSATLQISGIAAEFIIDNYEDLPDPGFNFQMETDVITLTNPEVVTNKQDVHIIVTVTVHRGHVLLDMIRAVKSIDPYNDIISFETIMSNGCIKIAEDDGGVTRDSLTEFWKDFYEQCTEGTSEKVPFLRHDFGEE</sequence>
<gene>
    <name evidence="1" type="ORF">MCOR_30082</name>
</gene>
<protein>
    <submittedName>
        <fullName evidence="1">Uncharacterized protein</fullName>
    </submittedName>
</protein>
<dbReference type="OrthoDB" id="6143999at2759"/>
<evidence type="ECO:0000313" key="2">
    <source>
        <dbReference type="Proteomes" id="UP000507470"/>
    </source>
</evidence>
<proteinExistence type="predicted"/>